<organism evidence="1 2">
    <name type="scientific">Hevea brasiliensis</name>
    <name type="common">Para rubber tree</name>
    <name type="synonym">Siphonia brasiliensis</name>
    <dbReference type="NCBI Taxonomy" id="3981"/>
    <lineage>
        <taxon>Eukaryota</taxon>
        <taxon>Viridiplantae</taxon>
        <taxon>Streptophyta</taxon>
        <taxon>Embryophyta</taxon>
        <taxon>Tracheophyta</taxon>
        <taxon>Spermatophyta</taxon>
        <taxon>Magnoliopsida</taxon>
        <taxon>eudicotyledons</taxon>
        <taxon>Gunneridae</taxon>
        <taxon>Pentapetalae</taxon>
        <taxon>rosids</taxon>
        <taxon>fabids</taxon>
        <taxon>Malpighiales</taxon>
        <taxon>Euphorbiaceae</taxon>
        <taxon>Crotonoideae</taxon>
        <taxon>Micrandreae</taxon>
        <taxon>Hevea</taxon>
    </lineage>
</organism>
<dbReference type="EMBL" id="JAAGAX010000010">
    <property type="protein sequence ID" value="KAF2300148.1"/>
    <property type="molecule type" value="Genomic_DNA"/>
</dbReference>
<dbReference type="AlphaFoldDB" id="A0A6A6LIQ4"/>
<proteinExistence type="predicted"/>
<evidence type="ECO:0000313" key="1">
    <source>
        <dbReference type="EMBL" id="KAF2300148.1"/>
    </source>
</evidence>
<keyword evidence="2" id="KW-1185">Reference proteome</keyword>
<dbReference type="PANTHER" id="PTHR36020:SF1">
    <property type="entry name" value="TRANSMEMBRANE PROTEIN"/>
    <property type="match status" value="1"/>
</dbReference>
<accession>A0A6A6LIQ4</accession>
<gene>
    <name evidence="1" type="ORF">GH714_009912</name>
</gene>
<protein>
    <submittedName>
        <fullName evidence="1">Uncharacterized protein</fullName>
    </submittedName>
</protein>
<sequence>MWILSYSGQNLLRAESTPVGVWRQTKGWASNCLLIESLSFWETKRVLDANVMALAFIYSLQNLWPLSIFKFDDLRASNGLVSKLSIPENIKRFVYAVRDPESQSVIYILSVQNLSERSAIDAECLIREIRPEAVVVQVSSSALCQIQSEEGELGNNMEEPVPTSFFGVIKRCFIDKISKDKYENVAGNLVLKEIFGIGFYGHIMAAKRVAREVGSSFLLLETPLVQTSVVDDTSSEVDTGSVVRGLVSSLIPQKLGSAVSSSSGKFCLTDEIQFRMVKLLSPYMEVSMQKLRPSSSVTEAGSKEIHPGSSYLLPPFAQSVYPLLSDLHDIFIDLPSIGRALASSQKMLYGVSRGEIVDAEIISEVYTFRIAVEGLRIALNSAGRLPIKSLGKPNKNKVEFSELPVEDKSHALLAQALRSQTRKLKTIVALVDASNLAGLRKHWDTSVPPEIKELVGELATTSELDGDFSNQTDKKSLFSSKSVMAVGAGATAVLGASSLSKVVPTSTFFKVVTFKLPASLNFVLTQTQKTMAIALSKTLGPKVVAPGLANSGANATSVLKAAASAEKIRTMAHSIIASAEKTSFSAMRTAFYEIMRKRQVQPIGFLPWATFGCSIATCSALLMYGDGIECAAESVPAAPSIASLGRGIQNLHQVSQEVGQKDGTRIQKAIESLMYSLRKVKIQ</sequence>
<comment type="caution">
    <text evidence="1">The sequence shown here is derived from an EMBL/GenBank/DDBJ whole genome shotgun (WGS) entry which is preliminary data.</text>
</comment>
<dbReference type="Proteomes" id="UP000467840">
    <property type="component" value="Chromosome 4"/>
</dbReference>
<name>A0A6A6LIQ4_HEVBR</name>
<evidence type="ECO:0000313" key="2">
    <source>
        <dbReference type="Proteomes" id="UP000467840"/>
    </source>
</evidence>
<reference evidence="1 2" key="1">
    <citation type="journal article" date="2020" name="Mol. Plant">
        <title>The Chromosome-Based Rubber Tree Genome Provides New Insights into Spurge Genome Evolution and Rubber Biosynthesis.</title>
        <authorList>
            <person name="Liu J."/>
            <person name="Shi C."/>
            <person name="Shi C.C."/>
            <person name="Li W."/>
            <person name="Zhang Q.J."/>
            <person name="Zhang Y."/>
            <person name="Li K."/>
            <person name="Lu H.F."/>
            <person name="Shi C."/>
            <person name="Zhu S.T."/>
            <person name="Xiao Z.Y."/>
            <person name="Nan H."/>
            <person name="Yue Y."/>
            <person name="Zhu X.G."/>
            <person name="Wu Y."/>
            <person name="Hong X.N."/>
            <person name="Fan G.Y."/>
            <person name="Tong Y."/>
            <person name="Zhang D."/>
            <person name="Mao C.L."/>
            <person name="Liu Y.L."/>
            <person name="Hao S.J."/>
            <person name="Liu W.Q."/>
            <person name="Lv M.Q."/>
            <person name="Zhang H.B."/>
            <person name="Liu Y."/>
            <person name="Hu-Tang G.R."/>
            <person name="Wang J.P."/>
            <person name="Wang J.H."/>
            <person name="Sun Y.H."/>
            <person name="Ni S.B."/>
            <person name="Chen W.B."/>
            <person name="Zhang X.C."/>
            <person name="Jiao Y.N."/>
            <person name="Eichler E.E."/>
            <person name="Li G.H."/>
            <person name="Liu X."/>
            <person name="Gao L.Z."/>
        </authorList>
    </citation>
    <scope>NUCLEOTIDE SEQUENCE [LARGE SCALE GENOMIC DNA]</scope>
    <source>
        <strain evidence="2">cv. GT1</strain>
        <tissue evidence="1">Leaf</tissue>
    </source>
</reference>
<dbReference type="PANTHER" id="PTHR36020">
    <property type="entry name" value="TRANSMEMBRANE PROTEIN"/>
    <property type="match status" value="1"/>
</dbReference>